<accession>A0A0A8K6C9</accession>
<proteinExistence type="predicted"/>
<reference evidence="3 4" key="1">
    <citation type="submission" date="2014-09" db="EMBL/GenBank/DDBJ databases">
        <title>Genome sequencing of Methyloceanibacter caenitepidi Gela4.</title>
        <authorList>
            <person name="Takeuchi M."/>
            <person name="Susumu S."/>
            <person name="Kamagata Y."/>
            <person name="Oshima K."/>
            <person name="Hattori M."/>
            <person name="Iwasaki W."/>
        </authorList>
    </citation>
    <scope>NUCLEOTIDE SEQUENCE [LARGE SCALE GENOMIC DNA]</scope>
    <source>
        <strain evidence="3 4">Gela4</strain>
    </source>
</reference>
<protein>
    <recommendedName>
        <fullName evidence="2">DUF4055 domain-containing protein</fullName>
    </recommendedName>
</protein>
<dbReference type="Proteomes" id="UP000031643">
    <property type="component" value="Chromosome"/>
</dbReference>
<dbReference type="RefSeq" id="WP_244462626.1">
    <property type="nucleotide sequence ID" value="NZ_AP014648.1"/>
</dbReference>
<name>A0A0A8K6C9_9HYPH</name>
<feature type="region of interest" description="Disordered" evidence="1">
    <location>
        <begin position="483"/>
        <end position="504"/>
    </location>
</feature>
<evidence type="ECO:0000256" key="1">
    <source>
        <dbReference type="SAM" id="MobiDB-lite"/>
    </source>
</evidence>
<dbReference type="Pfam" id="PF13264">
    <property type="entry name" value="DUF4055"/>
    <property type="match status" value="1"/>
</dbReference>
<dbReference type="HOGENOM" id="CLU_041779_0_1_5"/>
<dbReference type="EMBL" id="AP014648">
    <property type="protein sequence ID" value="BAQ18326.1"/>
    <property type="molecule type" value="Genomic_DNA"/>
</dbReference>
<dbReference type="KEGG" id="mcg:GL4_2893"/>
<dbReference type="AlphaFoldDB" id="A0A0A8K6C9"/>
<sequence length="504" mass="55410">MSTTELGPNNRSGDYDIMEPYWRMVSDIVAGAKAMRAAKSGADNPYLPKFPNESDADYAYRVANAKFTNIYRDIIETLAAKPFTKEVALAEDAPDDFKKIAEDIDGAGNHLHTFAGRSFFAGINNAVDWIMVDYVKMRPGTTLADERSMNARPYWVHVEAPRVLAVYSARIGAKEELVHVRIAETGKARDGYGETITNRVRVYNREPIVDTDGAVINYAPATFEVYEQKTSSASSGAKTSSWDLVDQGPISIGVIPMVPFIAGRRIEGTWQFVPPMQDAAYLQIEHFQQETNLKSIKEQACFPMLAGNGVAPVLEDGKAKAVPIGPKSVLYAPPNGEGEHGEWQFIEPNAESLKFLAADVEATEQQLRELGRQPLTAKTGNITVTTAAFAGDKANSVIQAWALNLKDALENAWALTAKWLGQSEGPTVVVDTDFDVGLSDEKDPDNLLKMRERGDLSGQTLGEEFKRRGILSVEWDYDEEVKRITEEIPGEPNEADGPPMEDAA</sequence>
<feature type="domain" description="DUF4055" evidence="2">
    <location>
        <begin position="275"/>
        <end position="420"/>
    </location>
</feature>
<evidence type="ECO:0000313" key="3">
    <source>
        <dbReference type="EMBL" id="BAQ18326.1"/>
    </source>
</evidence>
<dbReference type="InterPro" id="IPR025129">
    <property type="entry name" value="DUF4055"/>
</dbReference>
<evidence type="ECO:0000259" key="2">
    <source>
        <dbReference type="Pfam" id="PF13264"/>
    </source>
</evidence>
<dbReference type="STRING" id="1384459.GL4_2893"/>
<keyword evidence="4" id="KW-1185">Reference proteome</keyword>
<organism evidence="3 4">
    <name type="scientific">Methyloceanibacter caenitepidi</name>
    <dbReference type="NCBI Taxonomy" id="1384459"/>
    <lineage>
        <taxon>Bacteria</taxon>
        <taxon>Pseudomonadati</taxon>
        <taxon>Pseudomonadota</taxon>
        <taxon>Alphaproteobacteria</taxon>
        <taxon>Hyphomicrobiales</taxon>
        <taxon>Hyphomicrobiaceae</taxon>
        <taxon>Methyloceanibacter</taxon>
    </lineage>
</organism>
<evidence type="ECO:0000313" key="4">
    <source>
        <dbReference type="Proteomes" id="UP000031643"/>
    </source>
</evidence>
<gene>
    <name evidence="3" type="ORF">GL4_2893</name>
</gene>